<keyword evidence="15" id="KW-1185">Reference proteome</keyword>
<sequence length="1198" mass="132578">MPHENSFRVVIAGASVAGLSLANMLQANDIDYVVLEAHHSIAPQVGASIGLLPHGCRILDQLGLYEKVMEIAPPIQTFNFRDAAGSVLAQHQDMDRRLIERHGYPMVFLDRQMLLRILYDNIKDKSKILTNKRVVKATLTHGGVQVATADGTTVPGDILVGADGVHSTIRQEMWKLATDLSPEYFDPGEHEAPPCDNSCIFGISNPCPGIGPGDLHCVFRNSSSYLVTGGPEGRVYWFRFQKLPKTFQGSDIPRYTDADLEKALAESADDNILPDLKFSTLVENKVSAVMTPLVEYIYKQWHFGRIITLGDSAHKFHPVGGQGGNAAIESVASLTNNLVRALSQSPSGSLSSTEVVSIFEDVQSRRKPRVALNHRYSYGRARTEALDSPLKKLMALHLLPLVGEQVVTLSYCAQSPGGERLDMLPVRPHKNLIPYKQELLAEPKSRGCLQWAFVGSYLFMAAVVLCASRRVELPLGTSHTQNTSLSFQLEQPSEPRARNLSTSHDFTAMSGVEAWVSGLAPSEIYSLGHFVQPAAIMVIEGYRGRNKLTPLGLPILWLMLIQFIGLEVVMPLYFALYTLVSDSEPYWWPLRRFVPLRYARSVLTACVVGEAVRIGLLHNHSTTSDSTNTLDIMQQFLFLLIPLLIQALGAFYGRRQELNPSETLDLELHSLRNTYLVLGMTGALCHWYTLISIFRDSAVLSVLHDYRSFLRTQGRASRRRVAPIIPVLALCLCVNLAMSLYQLPSNRLIERRLCIDYYRRTDPSQIQPDGSLDEKLCKIREIEKDLGRIQGVMETLWVAGDFVMTIPLSFLAEKWGRRAILRLNLLSRGFMLLWAIVVGSFDASLPTRAIIAGPVLSILGGDCVFNSLNYNLASNLTDDHVQRAIYFGYMSSVSYVVALLGPALASSTMTLSLWLPFWLGIILLLSAIPIIQFLPSPNELDGYGDDLDEEQHEPLLSSPLLKAQDDQSSLLHSTKERLQTIKTIISSHPRNFTLLLFSFWLTSLASSDTKLLVQYISARYDWTFSSAGYLLSGKAVVNFTLLTVIIPKLLRSAREMQQADCTEAVDKSNIRNVMYCLLVSVFGALGIAIAGRIWMLIPSMFVYALGSALPIFTLSLLKSPAISPPHTENSEGSSDPETHIFSIVMLVKTAGSLVGAPLMAALWVHGLDIGGAAMGMPFFISGPCYTVAIWVFTEMKVD</sequence>
<dbReference type="Pfam" id="PF01494">
    <property type="entry name" value="FAD_binding_3"/>
    <property type="match status" value="2"/>
</dbReference>
<dbReference type="Proteomes" id="UP000782241">
    <property type="component" value="Unassembled WGS sequence"/>
</dbReference>
<dbReference type="PRINTS" id="PR00420">
    <property type="entry name" value="RNGMNOXGNASE"/>
</dbReference>
<keyword evidence="9" id="KW-0503">Monooxygenase</keyword>
<comment type="cofactor">
    <cofactor evidence="1">
        <name>FAD</name>
        <dbReference type="ChEBI" id="CHEBI:57692"/>
    </cofactor>
</comment>
<feature type="transmembrane region" description="Helical" evidence="12">
    <location>
        <begin position="1138"/>
        <end position="1163"/>
    </location>
</feature>
<feature type="domain" description="FAD-binding" evidence="13">
    <location>
        <begin position="292"/>
        <end position="345"/>
    </location>
</feature>
<comment type="subcellular location">
    <subcellularLocation>
        <location evidence="2">Membrane</location>
        <topology evidence="2">Multi-pass membrane protein</topology>
    </subcellularLocation>
</comment>
<feature type="transmembrane region" description="Helical" evidence="12">
    <location>
        <begin position="598"/>
        <end position="616"/>
    </location>
</feature>
<reference evidence="14" key="1">
    <citation type="submission" date="2021-04" db="EMBL/GenBank/DDBJ databases">
        <title>Draft genome of Fusarium avenaceum strain F156N33, isolated from an atmospheric sample in Virginia.</title>
        <authorList>
            <person name="Yang S."/>
            <person name="Vinatzer B.A."/>
            <person name="Coleman J."/>
        </authorList>
    </citation>
    <scope>NUCLEOTIDE SEQUENCE</scope>
    <source>
        <strain evidence="14">F156N33</strain>
    </source>
</reference>
<dbReference type="PANTHER" id="PTHR47356:SF2">
    <property type="entry name" value="FAD-BINDING DOMAIN-CONTAINING PROTEIN-RELATED"/>
    <property type="match status" value="1"/>
</dbReference>
<dbReference type="Gene3D" id="3.50.50.60">
    <property type="entry name" value="FAD/NAD(P)-binding domain"/>
    <property type="match status" value="1"/>
</dbReference>
<proteinExistence type="inferred from homology"/>
<dbReference type="Gene3D" id="1.20.1250.20">
    <property type="entry name" value="MFS general substrate transporter like domains"/>
    <property type="match status" value="1"/>
</dbReference>
<evidence type="ECO:0000259" key="13">
    <source>
        <dbReference type="Pfam" id="PF01494"/>
    </source>
</evidence>
<dbReference type="InterPro" id="IPR002938">
    <property type="entry name" value="FAD-bd"/>
</dbReference>
<feature type="transmembrane region" description="Helical" evidence="12">
    <location>
        <begin position="555"/>
        <end position="578"/>
    </location>
</feature>
<feature type="transmembrane region" description="Helical" evidence="12">
    <location>
        <begin position="1027"/>
        <end position="1046"/>
    </location>
</feature>
<evidence type="ECO:0000313" key="14">
    <source>
        <dbReference type="EMBL" id="KAG5660239.1"/>
    </source>
</evidence>
<dbReference type="Pfam" id="PF07690">
    <property type="entry name" value="MFS_1"/>
    <property type="match status" value="1"/>
</dbReference>
<dbReference type="GO" id="GO:0071949">
    <property type="term" value="F:FAD binding"/>
    <property type="evidence" value="ECO:0007669"/>
    <property type="project" value="InterPro"/>
</dbReference>
<feature type="transmembrane region" description="Helical" evidence="12">
    <location>
        <begin position="1073"/>
        <end position="1094"/>
    </location>
</feature>
<keyword evidence="10 12" id="KW-0472">Membrane</keyword>
<comment type="caution">
    <text evidence="14">The sequence shown here is derived from an EMBL/GenBank/DDBJ whole genome shotgun (WGS) entry which is preliminary data.</text>
</comment>
<feature type="transmembrane region" description="Helical" evidence="12">
    <location>
        <begin position="884"/>
        <end position="905"/>
    </location>
</feature>
<dbReference type="SUPFAM" id="SSF103473">
    <property type="entry name" value="MFS general substrate transporter"/>
    <property type="match status" value="1"/>
</dbReference>
<feature type="transmembrane region" description="Helical" evidence="12">
    <location>
        <begin position="1169"/>
        <end position="1192"/>
    </location>
</feature>
<dbReference type="PANTHER" id="PTHR47356">
    <property type="entry name" value="FAD-DEPENDENT MONOOXYGENASE ASQG-RELATED"/>
    <property type="match status" value="1"/>
</dbReference>
<evidence type="ECO:0000256" key="6">
    <source>
        <dbReference type="ARBA" id="ARBA00022827"/>
    </source>
</evidence>
<evidence type="ECO:0000256" key="9">
    <source>
        <dbReference type="ARBA" id="ARBA00023033"/>
    </source>
</evidence>
<dbReference type="InterPro" id="IPR050562">
    <property type="entry name" value="FAD_mOase_fung"/>
</dbReference>
<evidence type="ECO:0000256" key="3">
    <source>
        <dbReference type="ARBA" id="ARBA00007992"/>
    </source>
</evidence>
<keyword evidence="6" id="KW-0274">FAD</keyword>
<evidence type="ECO:0000256" key="11">
    <source>
        <dbReference type="ARBA" id="ARBA00023180"/>
    </source>
</evidence>
<keyword evidence="7 12" id="KW-1133">Transmembrane helix</keyword>
<accession>A0A9P7KSH5</accession>
<dbReference type="InterPro" id="IPR036259">
    <property type="entry name" value="MFS_trans_sf"/>
</dbReference>
<dbReference type="GO" id="GO:0022857">
    <property type="term" value="F:transmembrane transporter activity"/>
    <property type="evidence" value="ECO:0007669"/>
    <property type="project" value="InterPro"/>
</dbReference>
<evidence type="ECO:0000256" key="7">
    <source>
        <dbReference type="ARBA" id="ARBA00022989"/>
    </source>
</evidence>
<evidence type="ECO:0000256" key="5">
    <source>
        <dbReference type="ARBA" id="ARBA00022692"/>
    </source>
</evidence>
<dbReference type="InterPro" id="IPR036188">
    <property type="entry name" value="FAD/NAD-bd_sf"/>
</dbReference>
<keyword evidence="8" id="KW-0560">Oxidoreductase</keyword>
<feature type="domain" description="FAD-binding" evidence="13">
    <location>
        <begin position="8"/>
        <end position="172"/>
    </location>
</feature>
<feature type="transmembrane region" description="Helical" evidence="12">
    <location>
        <begin position="721"/>
        <end position="743"/>
    </location>
</feature>
<keyword evidence="4" id="KW-0285">Flavoprotein</keyword>
<dbReference type="SUPFAM" id="SSF51905">
    <property type="entry name" value="FAD/NAD(P)-binding domain"/>
    <property type="match status" value="1"/>
</dbReference>
<dbReference type="GO" id="GO:0004497">
    <property type="term" value="F:monooxygenase activity"/>
    <property type="evidence" value="ECO:0007669"/>
    <property type="project" value="UniProtKB-KW"/>
</dbReference>
<evidence type="ECO:0000313" key="15">
    <source>
        <dbReference type="Proteomes" id="UP000782241"/>
    </source>
</evidence>
<organism evidence="14 15">
    <name type="scientific">Fusarium avenaceum</name>
    <dbReference type="NCBI Taxonomy" id="40199"/>
    <lineage>
        <taxon>Eukaryota</taxon>
        <taxon>Fungi</taxon>
        <taxon>Dikarya</taxon>
        <taxon>Ascomycota</taxon>
        <taxon>Pezizomycotina</taxon>
        <taxon>Sordariomycetes</taxon>
        <taxon>Hypocreomycetidae</taxon>
        <taxon>Hypocreales</taxon>
        <taxon>Nectriaceae</taxon>
        <taxon>Fusarium</taxon>
        <taxon>Fusarium tricinctum species complex</taxon>
    </lineage>
</organism>
<evidence type="ECO:0000256" key="12">
    <source>
        <dbReference type="SAM" id="Phobius"/>
    </source>
</evidence>
<feature type="transmembrane region" description="Helical" evidence="12">
    <location>
        <begin position="674"/>
        <end position="694"/>
    </location>
</feature>
<gene>
    <name evidence="14" type="ORF">KAF25_003761</name>
</gene>
<dbReference type="AlphaFoldDB" id="A0A9P7KSH5"/>
<evidence type="ECO:0000256" key="8">
    <source>
        <dbReference type="ARBA" id="ARBA00023002"/>
    </source>
</evidence>
<dbReference type="CDD" id="cd06174">
    <property type="entry name" value="MFS"/>
    <property type="match status" value="1"/>
</dbReference>
<comment type="similarity">
    <text evidence="3">Belongs to the paxM FAD-dependent monooxygenase family.</text>
</comment>
<evidence type="ECO:0000256" key="1">
    <source>
        <dbReference type="ARBA" id="ARBA00001974"/>
    </source>
</evidence>
<feature type="transmembrane region" description="Helical" evidence="12">
    <location>
        <begin position="1100"/>
        <end position="1117"/>
    </location>
</feature>
<dbReference type="GO" id="GO:0016020">
    <property type="term" value="C:membrane"/>
    <property type="evidence" value="ECO:0007669"/>
    <property type="project" value="UniProtKB-SubCell"/>
</dbReference>
<feature type="transmembrane region" description="Helical" evidence="12">
    <location>
        <begin position="825"/>
        <end position="843"/>
    </location>
</feature>
<name>A0A9P7KSH5_9HYPO</name>
<dbReference type="EMBL" id="JAGPUO010000010">
    <property type="protein sequence ID" value="KAG5660239.1"/>
    <property type="molecule type" value="Genomic_DNA"/>
</dbReference>
<keyword evidence="11" id="KW-0325">Glycoprotein</keyword>
<dbReference type="InterPro" id="IPR011701">
    <property type="entry name" value="MFS"/>
</dbReference>
<evidence type="ECO:0000256" key="10">
    <source>
        <dbReference type="ARBA" id="ARBA00023136"/>
    </source>
</evidence>
<evidence type="ECO:0000256" key="2">
    <source>
        <dbReference type="ARBA" id="ARBA00004141"/>
    </source>
</evidence>
<protein>
    <recommendedName>
        <fullName evidence="13">FAD-binding domain-containing protein</fullName>
    </recommendedName>
</protein>
<feature type="transmembrane region" description="Helical" evidence="12">
    <location>
        <begin position="911"/>
        <end position="931"/>
    </location>
</feature>
<keyword evidence="5 12" id="KW-0812">Transmembrane</keyword>
<evidence type="ECO:0000256" key="4">
    <source>
        <dbReference type="ARBA" id="ARBA00022630"/>
    </source>
</evidence>
<feature type="transmembrane region" description="Helical" evidence="12">
    <location>
        <begin position="636"/>
        <end position="654"/>
    </location>
</feature>